<accession>A0A0N5AML8</accession>
<keyword evidence="2" id="KW-1185">Reference proteome</keyword>
<organism evidence="2 3">
    <name type="scientific">Syphacia muris</name>
    <dbReference type="NCBI Taxonomy" id="451379"/>
    <lineage>
        <taxon>Eukaryota</taxon>
        <taxon>Metazoa</taxon>
        <taxon>Ecdysozoa</taxon>
        <taxon>Nematoda</taxon>
        <taxon>Chromadorea</taxon>
        <taxon>Rhabditida</taxon>
        <taxon>Spirurina</taxon>
        <taxon>Oxyuridomorpha</taxon>
        <taxon>Oxyuroidea</taxon>
        <taxon>Oxyuridae</taxon>
        <taxon>Syphacia</taxon>
    </lineage>
</organism>
<protein>
    <submittedName>
        <fullName evidence="3">Uncharacterized protein</fullName>
    </submittedName>
</protein>
<dbReference type="WBParaSite" id="SMUV_0000583001-mRNA-1">
    <property type="protein sequence ID" value="SMUV_0000583001-mRNA-1"/>
    <property type="gene ID" value="SMUV_0000583001"/>
</dbReference>
<dbReference type="AlphaFoldDB" id="A0A0N5AML8"/>
<evidence type="ECO:0000313" key="3">
    <source>
        <dbReference type="WBParaSite" id="SMUV_0000583001-mRNA-1"/>
    </source>
</evidence>
<evidence type="ECO:0000256" key="1">
    <source>
        <dbReference type="SAM" id="MobiDB-lite"/>
    </source>
</evidence>
<feature type="region of interest" description="Disordered" evidence="1">
    <location>
        <begin position="1"/>
        <end position="21"/>
    </location>
</feature>
<reference evidence="3" key="1">
    <citation type="submission" date="2017-02" db="UniProtKB">
        <authorList>
            <consortium name="WormBaseParasite"/>
        </authorList>
    </citation>
    <scope>IDENTIFICATION</scope>
</reference>
<proteinExistence type="predicted"/>
<sequence length="83" mass="9091">MVTGSTLHSSLKTPGSQTQSKSVRFADCVGESLEMVRYVHEVRSADSQLQTPSTSADSDVRVGLELMFFNLSESLFFVTTSQL</sequence>
<dbReference type="Proteomes" id="UP000046393">
    <property type="component" value="Unplaced"/>
</dbReference>
<evidence type="ECO:0000313" key="2">
    <source>
        <dbReference type="Proteomes" id="UP000046393"/>
    </source>
</evidence>
<name>A0A0N5AML8_9BILA</name>